<reference evidence="1" key="1">
    <citation type="submission" date="2021-03" db="EMBL/GenBank/DDBJ databases">
        <authorList>
            <consortium name="Genoscope - CEA"/>
            <person name="William W."/>
        </authorList>
    </citation>
    <scope>NUCLEOTIDE SEQUENCE</scope>
    <source>
        <strain evidence="1">Doubled-haploid Pahang</strain>
    </source>
</reference>
<dbReference type="EMBL" id="HG996466">
    <property type="protein sequence ID" value="CAG1860483.1"/>
    <property type="molecule type" value="Genomic_DNA"/>
</dbReference>
<protein>
    <submittedName>
        <fullName evidence="1">(wild Malaysian banana) hypothetical protein</fullName>
    </submittedName>
</protein>
<dbReference type="AlphaFoldDB" id="A0A8D7B683"/>
<proteinExistence type="predicted"/>
<evidence type="ECO:0000313" key="1">
    <source>
        <dbReference type="EMBL" id="CAG1860483.1"/>
    </source>
</evidence>
<gene>
    <name evidence="1" type="ORF">GSMUA_97870.1</name>
</gene>
<sequence>MGSFVVSKRQYIFIQVHGFEIFKYERNLRFLMIFNMALISHEDITLHT</sequence>
<name>A0A8D7B683_MUSAM</name>
<accession>A0A8D7B683</accession>
<organism evidence="1">
    <name type="scientific">Musa acuminata subsp. malaccensis</name>
    <name type="common">Wild banana</name>
    <name type="synonym">Musa malaccensis</name>
    <dbReference type="NCBI Taxonomy" id="214687"/>
    <lineage>
        <taxon>Eukaryota</taxon>
        <taxon>Viridiplantae</taxon>
        <taxon>Streptophyta</taxon>
        <taxon>Embryophyta</taxon>
        <taxon>Tracheophyta</taxon>
        <taxon>Spermatophyta</taxon>
        <taxon>Magnoliopsida</taxon>
        <taxon>Liliopsida</taxon>
        <taxon>Zingiberales</taxon>
        <taxon>Musaceae</taxon>
        <taxon>Musa</taxon>
    </lineage>
</organism>